<protein>
    <submittedName>
        <fullName evidence="1">Uncharacterized protein</fullName>
    </submittedName>
</protein>
<proteinExistence type="predicted"/>
<dbReference type="EMBL" id="JADQCH020000001">
    <property type="protein sequence ID" value="MEY2343488.1"/>
    <property type="molecule type" value="Genomic_DNA"/>
</dbReference>
<accession>A0ABD5LV33</accession>
<evidence type="ECO:0000313" key="1">
    <source>
        <dbReference type="EMBL" id="MEY2343488.1"/>
    </source>
</evidence>
<name>A0ABD5LV33_PROMI</name>
<reference evidence="1" key="1">
    <citation type="submission" date="2021-05" db="EMBL/GenBank/DDBJ databases">
        <title>First report of NDM-5 and VEB-6 producing Proteus mirabilis isolated from blood of a sepsis patient in Kolkata, India.</title>
        <authorList>
            <person name="Halder G."/>
            <person name="Chaudhuri B."/>
            <person name="Dutta S."/>
        </authorList>
    </citation>
    <scope>NUCLEOTIDE SEQUENCE [LARGE SCALE GENOMIC DNA]</scope>
    <source>
        <strain evidence="1">7049</strain>
    </source>
</reference>
<organism evidence="1">
    <name type="scientific">Proteus mirabilis</name>
    <dbReference type="NCBI Taxonomy" id="584"/>
    <lineage>
        <taxon>Bacteria</taxon>
        <taxon>Pseudomonadati</taxon>
        <taxon>Pseudomonadota</taxon>
        <taxon>Gammaproteobacteria</taxon>
        <taxon>Enterobacterales</taxon>
        <taxon>Morganellaceae</taxon>
        <taxon>Proteus</taxon>
    </lineage>
</organism>
<sequence>MTRDEQSRNQLIERFLEGEHEKFDADIADVLAKLKDNRESIKRVLGQKDDIEAEIERLPKLLDQAKQYQALGIDEKLELIPKLEKENS</sequence>
<gene>
    <name evidence="1" type="ORF">I3679_000830</name>
</gene>
<dbReference type="AlphaFoldDB" id="A0ABD5LV33"/>
<comment type="caution">
    <text evidence="1">The sequence shown here is derived from an EMBL/GenBank/DDBJ whole genome shotgun (WGS) entry which is preliminary data.</text>
</comment>